<dbReference type="Proteomes" id="UP000198339">
    <property type="component" value="Unassembled WGS sequence"/>
</dbReference>
<dbReference type="AlphaFoldDB" id="A0A239H906"/>
<organism evidence="5 6">
    <name type="scientific">Sphingopyxis indica</name>
    <dbReference type="NCBI Taxonomy" id="436663"/>
    <lineage>
        <taxon>Bacteria</taxon>
        <taxon>Pseudomonadati</taxon>
        <taxon>Pseudomonadota</taxon>
        <taxon>Alphaproteobacteria</taxon>
        <taxon>Sphingomonadales</taxon>
        <taxon>Sphingomonadaceae</taxon>
        <taxon>Sphingopyxis</taxon>
    </lineage>
</organism>
<evidence type="ECO:0000259" key="4">
    <source>
        <dbReference type="SMART" id="SM00965"/>
    </source>
</evidence>
<keyword evidence="1" id="KW-0813">Transport</keyword>
<evidence type="ECO:0000256" key="2">
    <source>
        <dbReference type="ARBA" id="ARBA00023136"/>
    </source>
</evidence>
<sequence length="163" mass="17781">MLYDSRLAVGRRSRPVVGRYTLQEALVTMLDGTGLRARFTQGGSVVITPSATPDMTLDMLTVRATPLIGQSEPDAAALAYVSLVQREIVAAMKSDAALSGGDYRISVRMWVDGEGRVERSNLIRSSGDASRDRAFDAFLLGLRISEPPPEGLPQPMRIEFQVR</sequence>
<dbReference type="SUPFAM" id="SSF74653">
    <property type="entry name" value="TolA/TonB C-terminal domain"/>
    <property type="match status" value="1"/>
</dbReference>
<protein>
    <submittedName>
        <fullName evidence="5">TonB C terminal</fullName>
    </submittedName>
</protein>
<gene>
    <name evidence="5" type="ORF">SAMN06295955_10516</name>
</gene>
<dbReference type="InterPro" id="IPR011662">
    <property type="entry name" value="Secretin/TonB_short_N"/>
</dbReference>
<evidence type="ECO:0000256" key="3">
    <source>
        <dbReference type="ARBA" id="ARBA00023237"/>
    </source>
</evidence>
<proteinExistence type="predicted"/>
<dbReference type="Gene3D" id="3.55.50.30">
    <property type="match status" value="1"/>
</dbReference>
<evidence type="ECO:0000256" key="1">
    <source>
        <dbReference type="ARBA" id="ARBA00022448"/>
    </source>
</evidence>
<keyword evidence="2" id="KW-0472">Membrane</keyword>
<dbReference type="GO" id="GO:0019867">
    <property type="term" value="C:outer membrane"/>
    <property type="evidence" value="ECO:0007669"/>
    <property type="project" value="InterPro"/>
</dbReference>
<feature type="domain" description="Secretin/TonB short N-terminal" evidence="4">
    <location>
        <begin position="1"/>
        <end position="50"/>
    </location>
</feature>
<dbReference type="Pfam" id="PF13103">
    <property type="entry name" value="TonB_2"/>
    <property type="match status" value="1"/>
</dbReference>
<evidence type="ECO:0000313" key="6">
    <source>
        <dbReference type="Proteomes" id="UP000198339"/>
    </source>
</evidence>
<keyword evidence="6" id="KW-1185">Reference proteome</keyword>
<dbReference type="SMART" id="SM00965">
    <property type="entry name" value="STN"/>
    <property type="match status" value="1"/>
</dbReference>
<reference evidence="5 6" key="1">
    <citation type="submission" date="2017-06" db="EMBL/GenBank/DDBJ databases">
        <authorList>
            <person name="Kim H.J."/>
            <person name="Triplett B.A."/>
        </authorList>
    </citation>
    <scope>NUCLEOTIDE SEQUENCE [LARGE SCALE GENOMIC DNA]</scope>
    <source>
        <strain evidence="5 6">DS15</strain>
    </source>
</reference>
<name>A0A239H906_9SPHN</name>
<dbReference type="Pfam" id="PF07660">
    <property type="entry name" value="STN"/>
    <property type="match status" value="1"/>
</dbReference>
<evidence type="ECO:0000313" key="5">
    <source>
        <dbReference type="EMBL" id="SNS77293.1"/>
    </source>
</evidence>
<keyword evidence="3" id="KW-0998">Cell outer membrane</keyword>
<dbReference type="EMBL" id="FZPA01000005">
    <property type="protein sequence ID" value="SNS77293.1"/>
    <property type="molecule type" value="Genomic_DNA"/>
</dbReference>
<accession>A0A239H906</accession>